<proteinExistence type="predicted"/>
<name>A0A383CDC6_9ZZZZ</name>
<organism evidence="1">
    <name type="scientific">marine metagenome</name>
    <dbReference type="NCBI Taxonomy" id="408172"/>
    <lineage>
        <taxon>unclassified sequences</taxon>
        <taxon>metagenomes</taxon>
        <taxon>ecological metagenomes</taxon>
    </lineage>
</organism>
<accession>A0A383CDC6</accession>
<evidence type="ECO:0000313" key="1">
    <source>
        <dbReference type="EMBL" id="SVE29675.1"/>
    </source>
</evidence>
<reference evidence="1" key="1">
    <citation type="submission" date="2018-05" db="EMBL/GenBank/DDBJ databases">
        <authorList>
            <person name="Lanie J.A."/>
            <person name="Ng W.-L."/>
            <person name="Kazmierczak K.M."/>
            <person name="Andrzejewski T.M."/>
            <person name="Davidsen T.M."/>
            <person name="Wayne K.J."/>
            <person name="Tettelin H."/>
            <person name="Glass J.I."/>
            <person name="Rusch D."/>
            <person name="Podicherti R."/>
            <person name="Tsui H.-C.T."/>
            <person name="Winkler M.E."/>
        </authorList>
    </citation>
    <scope>NUCLEOTIDE SEQUENCE</scope>
</reference>
<protein>
    <submittedName>
        <fullName evidence="1">Uncharacterized protein</fullName>
    </submittedName>
</protein>
<dbReference type="AlphaFoldDB" id="A0A383CDC6"/>
<gene>
    <name evidence="1" type="ORF">METZ01_LOCUS482529</name>
</gene>
<sequence>VDGGFRFDLEKLKEHVESADVICIHFPILRRTMIVDARYNDSIPPSVDLVPMASSLEERFAAIETMRPEFPKPESLTALPWPGTSSGLIHFGVISCILHKFSYGPHIQPMRSSIQEVLLEIKASERTEGVDAIKGSGYYPIWTRSH</sequence>
<feature type="non-terminal residue" evidence="1">
    <location>
        <position position="1"/>
    </location>
</feature>
<dbReference type="EMBL" id="UINC01207550">
    <property type="protein sequence ID" value="SVE29675.1"/>
    <property type="molecule type" value="Genomic_DNA"/>
</dbReference>